<feature type="signal peptide" evidence="2">
    <location>
        <begin position="1"/>
        <end position="20"/>
    </location>
</feature>
<gene>
    <name evidence="3" type="ORF">SAMN05421642_12728</name>
</gene>
<dbReference type="RefSeq" id="WP_089252249.1">
    <property type="nucleotide sequence ID" value="NZ_FZOW01000027.1"/>
</dbReference>
<dbReference type="SUPFAM" id="SSF53850">
    <property type="entry name" value="Periplasmic binding protein-like II"/>
    <property type="match status" value="1"/>
</dbReference>
<evidence type="ECO:0000313" key="4">
    <source>
        <dbReference type="Proteomes" id="UP000198327"/>
    </source>
</evidence>
<dbReference type="Gene3D" id="3.40.190.150">
    <property type="entry name" value="Bordetella uptake gene, domain 1"/>
    <property type="match status" value="1"/>
</dbReference>
<dbReference type="PANTHER" id="PTHR42928">
    <property type="entry name" value="TRICARBOXYLATE-BINDING PROTEIN"/>
    <property type="match status" value="1"/>
</dbReference>
<evidence type="ECO:0000256" key="2">
    <source>
        <dbReference type="SAM" id="SignalP"/>
    </source>
</evidence>
<dbReference type="InterPro" id="IPR042100">
    <property type="entry name" value="Bug_dom1"/>
</dbReference>
<dbReference type="PROSITE" id="PS51257">
    <property type="entry name" value="PROKAR_LIPOPROTEIN"/>
    <property type="match status" value="1"/>
</dbReference>
<keyword evidence="2" id="KW-0732">Signal</keyword>
<dbReference type="PIRSF" id="PIRSF017082">
    <property type="entry name" value="YflP"/>
    <property type="match status" value="1"/>
</dbReference>
<keyword evidence="3" id="KW-0675">Receptor</keyword>
<dbReference type="Pfam" id="PF03401">
    <property type="entry name" value="TctC"/>
    <property type="match status" value="1"/>
</dbReference>
<dbReference type="OrthoDB" id="8627412at2"/>
<dbReference type="CDD" id="cd07012">
    <property type="entry name" value="PBP2_Bug_TTT"/>
    <property type="match status" value="1"/>
</dbReference>
<feature type="chain" id="PRO_5039472298" evidence="2">
    <location>
        <begin position="21"/>
        <end position="324"/>
    </location>
</feature>
<organism evidence="3 4">
    <name type="scientific">Rhodococcoides kyotonense</name>
    <dbReference type="NCBI Taxonomy" id="398843"/>
    <lineage>
        <taxon>Bacteria</taxon>
        <taxon>Bacillati</taxon>
        <taxon>Actinomycetota</taxon>
        <taxon>Actinomycetes</taxon>
        <taxon>Mycobacteriales</taxon>
        <taxon>Nocardiaceae</taxon>
        <taxon>Rhodococcoides</taxon>
    </lineage>
</organism>
<reference evidence="4" key="1">
    <citation type="submission" date="2017-06" db="EMBL/GenBank/DDBJ databases">
        <authorList>
            <person name="Varghese N."/>
            <person name="Submissions S."/>
        </authorList>
    </citation>
    <scope>NUCLEOTIDE SEQUENCE [LARGE SCALE GENOMIC DNA]</scope>
    <source>
        <strain evidence="4">JCM 23211</strain>
    </source>
</reference>
<evidence type="ECO:0000313" key="3">
    <source>
        <dbReference type="EMBL" id="SNT48699.1"/>
    </source>
</evidence>
<evidence type="ECO:0000256" key="1">
    <source>
        <dbReference type="ARBA" id="ARBA00006987"/>
    </source>
</evidence>
<comment type="similarity">
    <text evidence="1">Belongs to the UPF0065 (bug) family.</text>
</comment>
<dbReference type="EMBL" id="FZOW01000027">
    <property type="protein sequence ID" value="SNT48699.1"/>
    <property type="molecule type" value="Genomic_DNA"/>
</dbReference>
<dbReference type="Proteomes" id="UP000198327">
    <property type="component" value="Unassembled WGS sequence"/>
</dbReference>
<dbReference type="PANTHER" id="PTHR42928:SF5">
    <property type="entry name" value="BLR1237 PROTEIN"/>
    <property type="match status" value="1"/>
</dbReference>
<proteinExistence type="inferred from homology"/>
<dbReference type="InterPro" id="IPR005064">
    <property type="entry name" value="BUG"/>
</dbReference>
<dbReference type="Gene3D" id="3.40.190.10">
    <property type="entry name" value="Periplasmic binding protein-like II"/>
    <property type="match status" value="1"/>
</dbReference>
<keyword evidence="4" id="KW-1185">Reference proteome</keyword>
<protein>
    <submittedName>
        <fullName evidence="3">Tripartite-type tricarboxylate transporter, receptor component TctC</fullName>
    </submittedName>
</protein>
<name>A0A239N3E3_9NOCA</name>
<dbReference type="AlphaFoldDB" id="A0A239N3E3"/>
<accession>A0A239N3E3</accession>
<sequence>MKLRRAAVLAAIPLFAISCATTTGGNSGESFPDNVSSIRMIIPFSAGGSTDTVARLVAPRLEEKLGTSVQVLNRPERGGQAGLEEIASAPADGSVIGSVNFPSAVTSYLDPATDVDYDRTSFDPVGAVTTFGSLIVVNSASPYQTLGDLAATSTQGGKALNIAAGAVDDLLPLTGVQDATGVKFNLIPFEGGSSGKVTALLGNKVDVIIAAPSAVLASVTSGDFRVLATIGSERTPTFPDVPTTSELGYDLAQDTINGFGVAAGAPSQVIDAYSAALEEVVADPEFVKAVEGLGFAASFLDPEQQSDAWAEQEEIAKPILDANN</sequence>